<dbReference type="Pfam" id="PF07715">
    <property type="entry name" value="Plug"/>
    <property type="match status" value="1"/>
</dbReference>
<dbReference type="InterPro" id="IPR036942">
    <property type="entry name" value="Beta-barrel_TonB_sf"/>
</dbReference>
<protein>
    <submittedName>
        <fullName evidence="15">TonB-dependent receptor</fullName>
    </submittedName>
</protein>
<dbReference type="KEGG" id="ggr:HKW67_08245"/>
<proteinExistence type="inferred from homology"/>
<evidence type="ECO:0000256" key="1">
    <source>
        <dbReference type="ARBA" id="ARBA00004571"/>
    </source>
</evidence>
<keyword evidence="6 11" id="KW-0798">TonB box</keyword>
<dbReference type="SUPFAM" id="SSF56935">
    <property type="entry name" value="Porins"/>
    <property type="match status" value="1"/>
</dbReference>
<dbReference type="AlphaFoldDB" id="A0A6M4IPY8"/>
<dbReference type="RefSeq" id="WP_171224926.1">
    <property type="nucleotide sequence ID" value="NZ_CP053085.1"/>
</dbReference>
<dbReference type="Pfam" id="PF00593">
    <property type="entry name" value="TonB_dep_Rec_b-barrel"/>
    <property type="match status" value="1"/>
</dbReference>
<evidence type="ECO:0000256" key="12">
    <source>
        <dbReference type="SAM" id="SignalP"/>
    </source>
</evidence>
<dbReference type="EMBL" id="CP053085">
    <property type="protein sequence ID" value="QJR35496.1"/>
    <property type="molecule type" value="Genomic_DNA"/>
</dbReference>
<evidence type="ECO:0000256" key="7">
    <source>
        <dbReference type="ARBA" id="ARBA00023136"/>
    </source>
</evidence>
<evidence type="ECO:0000256" key="8">
    <source>
        <dbReference type="ARBA" id="ARBA00023170"/>
    </source>
</evidence>
<keyword evidence="9 10" id="KW-0998">Cell outer membrane</keyword>
<dbReference type="InterPro" id="IPR039426">
    <property type="entry name" value="TonB-dep_rcpt-like"/>
</dbReference>
<accession>A0A6M4IPY8</accession>
<comment type="similarity">
    <text evidence="10 11">Belongs to the TonB-dependent receptor family.</text>
</comment>
<dbReference type="InterPro" id="IPR000531">
    <property type="entry name" value="Beta-barrel_TonB"/>
</dbReference>
<dbReference type="PANTHER" id="PTHR30069">
    <property type="entry name" value="TONB-DEPENDENT OUTER MEMBRANE RECEPTOR"/>
    <property type="match status" value="1"/>
</dbReference>
<evidence type="ECO:0000313" key="16">
    <source>
        <dbReference type="Proteomes" id="UP000500938"/>
    </source>
</evidence>
<evidence type="ECO:0000256" key="9">
    <source>
        <dbReference type="ARBA" id="ARBA00023237"/>
    </source>
</evidence>
<evidence type="ECO:0000313" key="15">
    <source>
        <dbReference type="EMBL" id="QJR35496.1"/>
    </source>
</evidence>
<keyword evidence="5 12" id="KW-0732">Signal</keyword>
<dbReference type="PANTHER" id="PTHR30069:SF29">
    <property type="entry name" value="HEMOGLOBIN AND HEMOGLOBIN-HAPTOGLOBIN-BINDING PROTEIN 1-RELATED"/>
    <property type="match status" value="1"/>
</dbReference>
<feature type="domain" description="TonB-dependent receptor-like beta-barrel" evidence="13">
    <location>
        <begin position="244"/>
        <end position="642"/>
    </location>
</feature>
<gene>
    <name evidence="15" type="ORF">HKW67_08245</name>
</gene>
<dbReference type="Gene3D" id="2.40.170.20">
    <property type="entry name" value="TonB-dependent receptor, beta-barrel domain"/>
    <property type="match status" value="1"/>
</dbReference>
<name>A0A6M4IPY8_9BACT</name>
<evidence type="ECO:0000256" key="5">
    <source>
        <dbReference type="ARBA" id="ARBA00022729"/>
    </source>
</evidence>
<dbReference type="PROSITE" id="PS52016">
    <property type="entry name" value="TONB_DEPENDENT_REC_3"/>
    <property type="match status" value="1"/>
</dbReference>
<evidence type="ECO:0000259" key="14">
    <source>
        <dbReference type="Pfam" id="PF07715"/>
    </source>
</evidence>
<evidence type="ECO:0000256" key="3">
    <source>
        <dbReference type="ARBA" id="ARBA00022452"/>
    </source>
</evidence>
<evidence type="ECO:0000256" key="11">
    <source>
        <dbReference type="RuleBase" id="RU003357"/>
    </source>
</evidence>
<feature type="chain" id="PRO_5026739002" evidence="12">
    <location>
        <begin position="29"/>
        <end position="673"/>
    </location>
</feature>
<keyword evidence="7 10" id="KW-0472">Membrane</keyword>
<evidence type="ECO:0000256" key="6">
    <source>
        <dbReference type="ARBA" id="ARBA00023077"/>
    </source>
</evidence>
<evidence type="ECO:0000256" key="2">
    <source>
        <dbReference type="ARBA" id="ARBA00022448"/>
    </source>
</evidence>
<dbReference type="Proteomes" id="UP000500938">
    <property type="component" value="Chromosome"/>
</dbReference>
<feature type="domain" description="TonB-dependent receptor plug" evidence="14">
    <location>
        <begin position="60"/>
        <end position="163"/>
    </location>
</feature>
<dbReference type="GO" id="GO:0044718">
    <property type="term" value="P:siderophore transmembrane transport"/>
    <property type="evidence" value="ECO:0007669"/>
    <property type="project" value="TreeGrafter"/>
</dbReference>
<comment type="subcellular location">
    <subcellularLocation>
        <location evidence="1 10">Cell outer membrane</location>
        <topology evidence="1 10">Multi-pass membrane protein</topology>
    </subcellularLocation>
</comment>
<dbReference type="Gene3D" id="2.170.130.10">
    <property type="entry name" value="TonB-dependent receptor, plug domain"/>
    <property type="match status" value="1"/>
</dbReference>
<evidence type="ECO:0000256" key="10">
    <source>
        <dbReference type="PROSITE-ProRule" id="PRU01360"/>
    </source>
</evidence>
<dbReference type="GO" id="GO:0009279">
    <property type="term" value="C:cell outer membrane"/>
    <property type="evidence" value="ECO:0007669"/>
    <property type="project" value="UniProtKB-SubCell"/>
</dbReference>
<reference evidence="15 16" key="1">
    <citation type="submission" date="2020-05" db="EMBL/GenBank/DDBJ databases">
        <title>Complete genome sequence of Gemmatimonas greenlandica TET16.</title>
        <authorList>
            <person name="Zeng Y."/>
        </authorList>
    </citation>
    <scope>NUCLEOTIDE SEQUENCE [LARGE SCALE GENOMIC DNA]</scope>
    <source>
        <strain evidence="15 16">TET16</strain>
    </source>
</reference>
<dbReference type="GO" id="GO:0015344">
    <property type="term" value="F:siderophore uptake transmembrane transporter activity"/>
    <property type="evidence" value="ECO:0007669"/>
    <property type="project" value="TreeGrafter"/>
</dbReference>
<feature type="signal peptide" evidence="12">
    <location>
        <begin position="1"/>
        <end position="28"/>
    </location>
</feature>
<organism evidence="15 16">
    <name type="scientific">Gemmatimonas groenlandica</name>
    <dbReference type="NCBI Taxonomy" id="2732249"/>
    <lineage>
        <taxon>Bacteria</taxon>
        <taxon>Pseudomonadati</taxon>
        <taxon>Gemmatimonadota</taxon>
        <taxon>Gemmatimonadia</taxon>
        <taxon>Gemmatimonadales</taxon>
        <taxon>Gemmatimonadaceae</taxon>
        <taxon>Gemmatimonas</taxon>
    </lineage>
</organism>
<evidence type="ECO:0000256" key="4">
    <source>
        <dbReference type="ARBA" id="ARBA00022692"/>
    </source>
</evidence>
<sequence>MPMRYRIIRLLSICAVPALALSATNLSAQRPPADSTKRDTTARALPTLQVTATAVATEARRIAQPTAVLSGAELRRANSASLGETLQQIPGIRSLSMTTGIGKPVIRGLTNNRVVTLANGQRTETQQWGHDHSPNVESADAERLEVVKGPASVLYGSDALGGVVNVVRRPLPIAENAERVTRGRIATAWNSAAHSPSLTLVGEGASPLGAGSLGWRLSGTGRRAVDLRTPGGIVPNTGNMTGYTEGALGWQGARADVTGTGSLRDERIQVADDPITAPNYTGRQQIRTLRGTVDANLRSGGQRLQLQAGVEQNRRAEFGDDRTRTVALGLLSRTASGFAHWHHTPIAGATGVVGVAVQHTRFSTFGSQTLIPDNTARSLGVYVLEQRNVGDFALSAGARHDWRTLSTPGNRVLGLPPTERAFTASTGTLGAVYRPTSPLSVAVNVARGFRSPSASDLFANGFHEGTRAFEIGRADLRVESSVNVDAALRLRTSRVTGELTGYVNRIRDYIYLTPVGMPGRALDSLQIEQGNARLVGAELGATIALTRTLSLQTTADVVHATNTSDRTALPFVPPPRAVLTMRWDERAPGRHASLSSEWNAKQTRTFRSDFAPQAWNVVSASAGLSRLTPRGLVHLDVSVRNLFDTRYRDFMSRFKEFADAAGRAFVLRVSADL</sequence>
<evidence type="ECO:0000259" key="13">
    <source>
        <dbReference type="Pfam" id="PF00593"/>
    </source>
</evidence>
<dbReference type="InterPro" id="IPR037066">
    <property type="entry name" value="Plug_dom_sf"/>
</dbReference>
<keyword evidence="3 10" id="KW-1134">Transmembrane beta strand</keyword>
<dbReference type="InterPro" id="IPR012910">
    <property type="entry name" value="Plug_dom"/>
</dbReference>
<keyword evidence="16" id="KW-1185">Reference proteome</keyword>
<keyword evidence="4 10" id="KW-0812">Transmembrane</keyword>
<keyword evidence="8 15" id="KW-0675">Receptor</keyword>
<keyword evidence="2 10" id="KW-0813">Transport</keyword>